<dbReference type="GO" id="GO:0006952">
    <property type="term" value="P:defense response"/>
    <property type="evidence" value="ECO:0007669"/>
    <property type="project" value="UniProtKB-KW"/>
</dbReference>
<gene>
    <name evidence="9" type="ORF">BDA96_05G173500</name>
</gene>
<keyword evidence="6" id="KW-0442">Lipid degradation</keyword>
<dbReference type="Gene3D" id="3.40.1090.10">
    <property type="entry name" value="Cytosolic phospholipase A2 catalytic domain"/>
    <property type="match status" value="1"/>
</dbReference>
<dbReference type="InterPro" id="IPR016035">
    <property type="entry name" value="Acyl_Trfase/lysoPLipase"/>
</dbReference>
<feature type="region of interest" description="Disordered" evidence="7">
    <location>
        <begin position="283"/>
        <end position="307"/>
    </location>
</feature>
<evidence type="ECO:0000256" key="3">
    <source>
        <dbReference type="ARBA" id="ARBA00023098"/>
    </source>
</evidence>
<keyword evidence="2" id="KW-0611">Plant defense</keyword>
<dbReference type="Proteomes" id="UP000807115">
    <property type="component" value="Chromosome 5"/>
</dbReference>
<protein>
    <recommendedName>
        <fullName evidence="6">Patatin</fullName>
        <ecNumber evidence="6">3.1.1.-</ecNumber>
    </recommendedName>
</protein>
<dbReference type="GO" id="GO:0016042">
    <property type="term" value="P:lipid catabolic process"/>
    <property type="evidence" value="ECO:0007669"/>
    <property type="project" value="UniProtKB-KW"/>
</dbReference>
<comment type="caution">
    <text evidence="5">Lacks conserved residue(s) required for the propagation of feature annotation.</text>
</comment>
<name>A0A921UHV0_SORBI</name>
<keyword evidence="3 6" id="KW-0443">Lipid metabolism</keyword>
<feature type="short sequence motif" description="DGA/G" evidence="5">
    <location>
        <begin position="77"/>
        <end position="79"/>
    </location>
</feature>
<dbReference type="EMBL" id="CM027684">
    <property type="protein sequence ID" value="KAG0530291.1"/>
    <property type="molecule type" value="Genomic_DNA"/>
</dbReference>
<dbReference type="PANTHER" id="PTHR32176:SF111">
    <property type="entry name" value="PATATIN"/>
    <property type="match status" value="1"/>
</dbReference>
<evidence type="ECO:0000256" key="6">
    <source>
        <dbReference type="RuleBase" id="RU361262"/>
    </source>
</evidence>
<evidence type="ECO:0000256" key="5">
    <source>
        <dbReference type="PROSITE-ProRule" id="PRU01161"/>
    </source>
</evidence>
<feature type="non-terminal residue" evidence="9">
    <location>
        <position position="334"/>
    </location>
</feature>
<dbReference type="AlphaFoldDB" id="A0A921UHV0"/>
<dbReference type="InterPro" id="IPR002641">
    <property type="entry name" value="PNPLA_dom"/>
</dbReference>
<comment type="function">
    <text evidence="4">Possesses non-specific lipolytic acyl hydrolase (LAH) activity. Hydrolyzes phospholipids as well as galactolipids. May play a role in disease resistance.</text>
</comment>
<keyword evidence="6" id="KW-0378">Hydrolase</keyword>
<dbReference type="GO" id="GO:0016787">
    <property type="term" value="F:hydrolase activity"/>
    <property type="evidence" value="ECO:0007669"/>
    <property type="project" value="UniProtKB-KW"/>
</dbReference>
<comment type="domain">
    <text evidence="6">The nitrogen atoms of the two glycine residues in the GGXR motif define the oxyanion hole, and stabilize the oxyanion that forms during the nucleophilic attack by the catalytic serine during substrate cleavage.</text>
</comment>
<evidence type="ECO:0000256" key="2">
    <source>
        <dbReference type="ARBA" id="ARBA00022821"/>
    </source>
</evidence>
<feature type="compositionally biased region" description="Polar residues" evidence="7">
    <location>
        <begin position="283"/>
        <end position="298"/>
    </location>
</feature>
<evidence type="ECO:0000313" key="9">
    <source>
        <dbReference type="EMBL" id="KAG0530291.1"/>
    </source>
</evidence>
<evidence type="ECO:0000313" key="10">
    <source>
        <dbReference type="Proteomes" id="UP000807115"/>
    </source>
</evidence>
<evidence type="ECO:0000256" key="7">
    <source>
        <dbReference type="SAM" id="MobiDB-lite"/>
    </source>
</evidence>
<proteinExistence type="inferred from homology"/>
<sequence>MGHRKLDDTLTNVVIPAFDTRWLKTRIFSSFKSQIGISTNKPLLSDVCIATTAAPTFFPAHYFELFYPYNQAFHVVDGGVGANNPTMVAISNIARHVLCKNDKFGKDLDYSKLIVISVGTGTANEMTLAAREGKYYKAKDCAKWGAIGWIFNDWGRRKPIVDMLMGASDFLVDYYVAMLLQIQNCDRYLRIQALEVDKRHLSLDDASEDNRSKSATTCWRVTCAESTRYRGFTWSTAVSRGQTGKSSRPTPDFSRTSATAALEEGSVARHAPLINRNLQSKLVNRSNPRTYPNPQLSTLLRRPKPTQTTRPNLPHWWWPIEPACIGVYQCFVLR</sequence>
<comment type="similarity">
    <text evidence="1 6">Belongs to the patatin family.</text>
</comment>
<comment type="function">
    <text evidence="6">Lipolytic acyl hydrolase (LAH).</text>
</comment>
<dbReference type="PANTHER" id="PTHR32176">
    <property type="entry name" value="XYLOSE ISOMERASE"/>
    <property type="match status" value="1"/>
</dbReference>
<dbReference type="PROSITE" id="PS51635">
    <property type="entry name" value="PNPLA"/>
    <property type="match status" value="1"/>
</dbReference>
<feature type="domain" description="PNPLA" evidence="8">
    <location>
        <begin position="1"/>
        <end position="90"/>
    </location>
</feature>
<comment type="caution">
    <text evidence="9">The sequence shown here is derived from an EMBL/GenBank/DDBJ whole genome shotgun (WGS) entry which is preliminary data.</text>
</comment>
<evidence type="ECO:0000256" key="1">
    <source>
        <dbReference type="ARBA" id="ARBA00010240"/>
    </source>
</evidence>
<accession>A0A921UHV0</accession>
<evidence type="ECO:0000256" key="4">
    <source>
        <dbReference type="ARBA" id="ARBA00025642"/>
    </source>
</evidence>
<dbReference type="SUPFAM" id="SSF52151">
    <property type="entry name" value="FabD/lysophospholipase-like"/>
    <property type="match status" value="1"/>
</dbReference>
<dbReference type="Pfam" id="PF01734">
    <property type="entry name" value="Patatin"/>
    <property type="match status" value="1"/>
</dbReference>
<reference evidence="9" key="2">
    <citation type="submission" date="2020-10" db="EMBL/GenBank/DDBJ databases">
        <authorList>
            <person name="Cooper E.A."/>
            <person name="Brenton Z.W."/>
            <person name="Flinn B.S."/>
            <person name="Jenkins J."/>
            <person name="Shu S."/>
            <person name="Flowers D."/>
            <person name="Luo F."/>
            <person name="Wang Y."/>
            <person name="Xia P."/>
            <person name="Barry K."/>
            <person name="Daum C."/>
            <person name="Lipzen A."/>
            <person name="Yoshinaga Y."/>
            <person name="Schmutz J."/>
            <person name="Saski C."/>
            <person name="Vermerris W."/>
            <person name="Kresovich S."/>
        </authorList>
    </citation>
    <scope>NUCLEOTIDE SEQUENCE</scope>
</reference>
<organism evidence="9 10">
    <name type="scientific">Sorghum bicolor</name>
    <name type="common">Sorghum</name>
    <name type="synonym">Sorghum vulgare</name>
    <dbReference type="NCBI Taxonomy" id="4558"/>
    <lineage>
        <taxon>Eukaryota</taxon>
        <taxon>Viridiplantae</taxon>
        <taxon>Streptophyta</taxon>
        <taxon>Embryophyta</taxon>
        <taxon>Tracheophyta</taxon>
        <taxon>Spermatophyta</taxon>
        <taxon>Magnoliopsida</taxon>
        <taxon>Liliopsida</taxon>
        <taxon>Poales</taxon>
        <taxon>Poaceae</taxon>
        <taxon>PACMAD clade</taxon>
        <taxon>Panicoideae</taxon>
        <taxon>Andropogonodae</taxon>
        <taxon>Andropogoneae</taxon>
        <taxon>Sorghinae</taxon>
        <taxon>Sorghum</taxon>
    </lineage>
</organism>
<evidence type="ECO:0000259" key="8">
    <source>
        <dbReference type="PROSITE" id="PS51635"/>
    </source>
</evidence>
<dbReference type="EC" id="3.1.1.-" evidence="6"/>
<reference evidence="9" key="1">
    <citation type="journal article" date="2019" name="BMC Genomics">
        <title>A new reference genome for Sorghum bicolor reveals high levels of sequence similarity between sweet and grain genotypes: implications for the genetics of sugar metabolism.</title>
        <authorList>
            <person name="Cooper E.A."/>
            <person name="Brenton Z.W."/>
            <person name="Flinn B.S."/>
            <person name="Jenkins J."/>
            <person name="Shu S."/>
            <person name="Flowers D."/>
            <person name="Luo F."/>
            <person name="Wang Y."/>
            <person name="Xia P."/>
            <person name="Barry K."/>
            <person name="Daum C."/>
            <person name="Lipzen A."/>
            <person name="Yoshinaga Y."/>
            <person name="Schmutz J."/>
            <person name="Saski C."/>
            <person name="Vermerris W."/>
            <person name="Kresovich S."/>
        </authorList>
    </citation>
    <scope>NUCLEOTIDE SEQUENCE</scope>
</reference>